<keyword evidence="4 11" id="KW-0378">Hydrolase</keyword>
<dbReference type="PANTHER" id="PTHR34699:SF2">
    <property type="entry name" value="NON-CANONICAL PURINE NTP PHOSPHATASE_PRRC1 DOMAIN-CONTAINING PROTEIN"/>
    <property type="match status" value="1"/>
</dbReference>
<keyword evidence="6 11" id="KW-0546">Nucleotide metabolism</keyword>
<proteinExistence type="inferred from homology"/>
<evidence type="ECO:0000256" key="7">
    <source>
        <dbReference type="ARBA" id="ARBA00023211"/>
    </source>
</evidence>
<dbReference type="InterPro" id="IPR050299">
    <property type="entry name" value="YjjX_NTPase"/>
</dbReference>
<evidence type="ECO:0000256" key="1">
    <source>
        <dbReference type="ARBA" id="ARBA00001936"/>
    </source>
</evidence>
<feature type="binding site" evidence="11">
    <location>
        <begin position="6"/>
        <end position="11"/>
    </location>
    <ligand>
        <name>substrate</name>
    </ligand>
</feature>
<dbReference type="AlphaFoldDB" id="A0A841HZY8"/>
<dbReference type="Pfam" id="PF01931">
    <property type="entry name" value="NTPase_I-T"/>
    <property type="match status" value="1"/>
</dbReference>
<comment type="caution">
    <text evidence="13">The sequence shown here is derived from an EMBL/GenBank/DDBJ whole genome shotgun (WGS) entry which is preliminary data.</text>
</comment>
<dbReference type="GO" id="GO:0000166">
    <property type="term" value="F:nucleotide binding"/>
    <property type="evidence" value="ECO:0007669"/>
    <property type="project" value="UniProtKB-KW"/>
</dbReference>
<dbReference type="EMBL" id="JACHHG010000009">
    <property type="protein sequence ID" value="MBB6099091.1"/>
    <property type="molecule type" value="Genomic_DNA"/>
</dbReference>
<evidence type="ECO:0000256" key="8">
    <source>
        <dbReference type="ARBA" id="ARBA00048174"/>
    </source>
</evidence>
<comment type="catalytic activity">
    <reaction evidence="8 11">
        <text>ITP + H2O = IDP + phosphate + H(+)</text>
        <dbReference type="Rhea" id="RHEA:28330"/>
        <dbReference type="ChEBI" id="CHEBI:15377"/>
        <dbReference type="ChEBI" id="CHEBI:15378"/>
        <dbReference type="ChEBI" id="CHEBI:43474"/>
        <dbReference type="ChEBI" id="CHEBI:58280"/>
        <dbReference type="ChEBI" id="CHEBI:61402"/>
        <dbReference type="EC" id="3.6.1.73"/>
    </reaction>
</comment>
<reference evidence="13 14" key="1">
    <citation type="submission" date="2020-08" db="EMBL/GenBank/DDBJ databases">
        <title>Genomic Encyclopedia of Type Strains, Phase IV (KMG-IV): sequencing the most valuable type-strain genomes for metagenomic binning, comparative biology and taxonomic classification.</title>
        <authorList>
            <person name="Goeker M."/>
        </authorList>
    </citation>
    <scope>NUCLEOTIDE SEQUENCE [LARGE SCALE GENOMIC DNA]</scope>
    <source>
        <strain evidence="13 14">DSM 21458</strain>
    </source>
</reference>
<dbReference type="EC" id="3.6.1.73" evidence="11"/>
<dbReference type="Proteomes" id="UP000569951">
    <property type="component" value="Unassembled WGS sequence"/>
</dbReference>
<organism evidence="13 14">
    <name type="scientific">Deinobacterium chartae</name>
    <dbReference type="NCBI Taxonomy" id="521158"/>
    <lineage>
        <taxon>Bacteria</taxon>
        <taxon>Thermotogati</taxon>
        <taxon>Deinococcota</taxon>
        <taxon>Deinococci</taxon>
        <taxon>Deinococcales</taxon>
        <taxon>Deinococcaceae</taxon>
        <taxon>Deinobacterium</taxon>
    </lineage>
</organism>
<dbReference type="FunFam" id="3.90.950.10:FF:000002">
    <property type="entry name" value="Inosine/xanthosine triphosphatase"/>
    <property type="match status" value="1"/>
</dbReference>
<dbReference type="RefSeq" id="WP_183987843.1">
    <property type="nucleotide sequence ID" value="NZ_JACHHG010000009.1"/>
</dbReference>
<dbReference type="HAMAP" id="MF_00648">
    <property type="entry name" value="Non_canon_purine_NTPase_YjjX"/>
    <property type="match status" value="1"/>
</dbReference>
<dbReference type="GO" id="GO:0103023">
    <property type="term" value="F:ITPase activity"/>
    <property type="evidence" value="ECO:0007669"/>
    <property type="project" value="UniProtKB-EC"/>
</dbReference>
<comment type="cofactor">
    <cofactor evidence="11">
        <name>Mg(2+)</name>
        <dbReference type="ChEBI" id="CHEBI:18420"/>
    </cofactor>
    <cofactor evidence="11">
        <name>Mn(2+)</name>
        <dbReference type="ChEBI" id="CHEBI:29035"/>
    </cofactor>
    <text evidence="11">Binds 1 divalent metal cation per subunit; can use either Mg(2+) or Mn(2+).</text>
</comment>
<comment type="cofactor">
    <cofactor evidence="1">
        <name>Mn(2+)</name>
        <dbReference type="ChEBI" id="CHEBI:29035"/>
    </cofactor>
</comment>
<evidence type="ECO:0000256" key="9">
    <source>
        <dbReference type="ARBA" id="ARBA00048781"/>
    </source>
</evidence>
<dbReference type="InterPro" id="IPR029001">
    <property type="entry name" value="ITPase-like_fam"/>
</dbReference>
<accession>A0A841HZY8</accession>
<evidence type="ECO:0000256" key="5">
    <source>
        <dbReference type="ARBA" id="ARBA00022842"/>
    </source>
</evidence>
<keyword evidence="7 11" id="KW-0464">Manganese</keyword>
<name>A0A841HZY8_9DEIO</name>
<evidence type="ECO:0000313" key="14">
    <source>
        <dbReference type="Proteomes" id="UP000569951"/>
    </source>
</evidence>
<comment type="catalytic activity">
    <reaction evidence="9 11">
        <text>XTP + H2O = XDP + phosphate + H(+)</text>
        <dbReference type="Rhea" id="RHEA:28406"/>
        <dbReference type="ChEBI" id="CHEBI:15377"/>
        <dbReference type="ChEBI" id="CHEBI:15378"/>
        <dbReference type="ChEBI" id="CHEBI:43474"/>
        <dbReference type="ChEBI" id="CHEBI:59884"/>
        <dbReference type="ChEBI" id="CHEBI:61314"/>
        <dbReference type="EC" id="3.6.1.73"/>
    </reaction>
</comment>
<dbReference type="GO" id="GO:0046872">
    <property type="term" value="F:metal ion binding"/>
    <property type="evidence" value="ECO:0007669"/>
    <property type="project" value="UniProtKB-KW"/>
</dbReference>
<evidence type="ECO:0000256" key="11">
    <source>
        <dbReference type="HAMAP-Rule" id="MF_00648"/>
    </source>
</evidence>
<keyword evidence="14" id="KW-1185">Reference proteome</keyword>
<evidence type="ECO:0000256" key="2">
    <source>
        <dbReference type="ARBA" id="ARBA00022723"/>
    </source>
</evidence>
<evidence type="ECO:0000259" key="12">
    <source>
        <dbReference type="Pfam" id="PF01931"/>
    </source>
</evidence>
<comment type="caution">
    <text evidence="11">Lacks conserved residue(s) required for the propagation of feature annotation.</text>
</comment>
<dbReference type="Gene3D" id="3.90.950.10">
    <property type="match status" value="1"/>
</dbReference>
<evidence type="ECO:0000313" key="13">
    <source>
        <dbReference type="EMBL" id="MBB6099091.1"/>
    </source>
</evidence>
<protein>
    <recommendedName>
        <fullName evidence="11">Probable inosine/xanthosine triphosphatase</fullName>
        <shortName evidence="11">ITPase/XTPase</shortName>
        <ecNumber evidence="11">3.6.1.73</ecNumber>
    </recommendedName>
    <alternativeName>
        <fullName evidence="11">Non-canonical purine NTP phosphatase</fullName>
    </alternativeName>
    <alternativeName>
        <fullName evidence="11">Non-standard purine NTP phosphatase</fullName>
    </alternativeName>
    <alternativeName>
        <fullName evidence="11">Nucleoside-triphosphate phosphatase</fullName>
        <shortName evidence="11">NTPase</shortName>
    </alternativeName>
</protein>
<gene>
    <name evidence="13" type="ORF">HNR42_002527</name>
</gene>
<evidence type="ECO:0000256" key="10">
    <source>
        <dbReference type="ARBA" id="ARBA00060855"/>
    </source>
</evidence>
<comment type="subunit">
    <text evidence="11">Homodimer.</text>
</comment>
<comment type="similarity">
    <text evidence="10 11">Belongs to the YjjX NTPase family.</text>
</comment>
<dbReference type="GO" id="GO:0009117">
    <property type="term" value="P:nucleotide metabolic process"/>
    <property type="evidence" value="ECO:0007669"/>
    <property type="project" value="UniProtKB-KW"/>
</dbReference>
<dbReference type="PANTHER" id="PTHR34699">
    <property type="match status" value="1"/>
</dbReference>
<evidence type="ECO:0000256" key="4">
    <source>
        <dbReference type="ARBA" id="ARBA00022801"/>
    </source>
</evidence>
<keyword evidence="3 11" id="KW-0547">Nucleotide-binding</keyword>
<dbReference type="GO" id="GO:0006772">
    <property type="term" value="P:thiamine metabolic process"/>
    <property type="evidence" value="ECO:0007669"/>
    <property type="project" value="TreeGrafter"/>
</dbReference>
<dbReference type="NCBIfam" id="TIGR00258">
    <property type="entry name" value="inosine/xanthosine triphosphatase"/>
    <property type="match status" value="1"/>
</dbReference>
<dbReference type="InterPro" id="IPR002786">
    <property type="entry name" value="Non_canon_purine_NTPase"/>
</dbReference>
<keyword evidence="2 11" id="KW-0479">Metal-binding</keyword>
<keyword evidence="5 11" id="KW-0460">Magnesium</keyword>
<feature type="domain" description="Non-canonical purine NTP phosphatase/PRRC1" evidence="12">
    <location>
        <begin position="5"/>
        <end position="164"/>
    </location>
</feature>
<evidence type="ECO:0000256" key="6">
    <source>
        <dbReference type="ARBA" id="ARBA00023080"/>
    </source>
</evidence>
<dbReference type="SUPFAM" id="SSF52972">
    <property type="entry name" value="ITPase-like"/>
    <property type="match status" value="1"/>
</dbReference>
<dbReference type="InterPro" id="IPR026533">
    <property type="entry name" value="NTPase/PRRC1"/>
</dbReference>
<sequence>MIAVGSTNPSKVNPVREVFGRLYPDLEVCGLAVPSGVREQPIGYAETLAGASNRAQAALASGATWGVGLEGGVEFDEAGGAWLFGVVVIGHAGRTSSARSASLRLPPGVGLRVRAGEELGPVMDGLSGVRDIKRAGGTVSFLTGGLLTRADVWRQAVILALVPLLQPELYREVMA</sequence>
<comment type="function">
    <text evidence="11">Phosphatase that hydrolyzes non-canonical purine nucleotides such as XTP and ITP to their respective diphosphate derivatives. Probably excludes non-canonical purines from DNA/RNA precursor pool, thus preventing their incorporation into DNA/RNA and avoiding chromosomal lesions.</text>
</comment>
<evidence type="ECO:0000256" key="3">
    <source>
        <dbReference type="ARBA" id="ARBA00022741"/>
    </source>
</evidence>